<organism evidence="3 4">
    <name type="scientific">Chitinimonas arctica</name>
    <dbReference type="NCBI Taxonomy" id="2594795"/>
    <lineage>
        <taxon>Bacteria</taxon>
        <taxon>Pseudomonadati</taxon>
        <taxon>Pseudomonadota</taxon>
        <taxon>Betaproteobacteria</taxon>
        <taxon>Neisseriales</taxon>
        <taxon>Chitinibacteraceae</taxon>
        <taxon>Chitinimonas</taxon>
    </lineage>
</organism>
<keyword evidence="4" id="KW-1185">Reference proteome</keyword>
<keyword evidence="1" id="KW-0812">Transmembrane</keyword>
<feature type="transmembrane region" description="Helical" evidence="1">
    <location>
        <begin position="273"/>
        <end position="293"/>
    </location>
</feature>
<dbReference type="EMBL" id="CP041730">
    <property type="protein sequence ID" value="QDQ26068.1"/>
    <property type="molecule type" value="Genomic_DNA"/>
</dbReference>
<dbReference type="InterPro" id="IPR002656">
    <property type="entry name" value="Acyl_transf_3_dom"/>
</dbReference>
<feature type="transmembrane region" description="Helical" evidence="1">
    <location>
        <begin position="248"/>
        <end position="267"/>
    </location>
</feature>
<reference evidence="4" key="1">
    <citation type="submission" date="2019-07" db="EMBL/GenBank/DDBJ databases">
        <title>Chitinimonas sp. nov., isolated from Ny-Alesund, arctica soil.</title>
        <authorList>
            <person name="Xu Q."/>
            <person name="Peng F."/>
        </authorList>
    </citation>
    <scope>NUCLEOTIDE SEQUENCE [LARGE SCALE GENOMIC DNA]</scope>
    <source>
        <strain evidence="4">R3-44</strain>
    </source>
</reference>
<dbReference type="InterPro" id="IPR050879">
    <property type="entry name" value="Acyltransferase_3"/>
</dbReference>
<dbReference type="GO" id="GO:0016020">
    <property type="term" value="C:membrane"/>
    <property type="evidence" value="ECO:0007669"/>
    <property type="project" value="TreeGrafter"/>
</dbReference>
<dbReference type="Proteomes" id="UP000317550">
    <property type="component" value="Chromosome"/>
</dbReference>
<dbReference type="KEGG" id="cari:FNU76_06730"/>
<feature type="transmembrane region" description="Helical" evidence="1">
    <location>
        <begin position="20"/>
        <end position="38"/>
    </location>
</feature>
<evidence type="ECO:0000259" key="2">
    <source>
        <dbReference type="Pfam" id="PF01757"/>
    </source>
</evidence>
<proteinExistence type="predicted"/>
<keyword evidence="1" id="KW-1133">Transmembrane helix</keyword>
<feature type="transmembrane region" description="Helical" evidence="1">
    <location>
        <begin position="171"/>
        <end position="193"/>
    </location>
</feature>
<dbReference type="Pfam" id="PF01757">
    <property type="entry name" value="Acyl_transf_3"/>
    <property type="match status" value="1"/>
</dbReference>
<accession>A0A516SDF3</accession>
<feature type="domain" description="Acyltransferase 3" evidence="2">
    <location>
        <begin position="16"/>
        <end position="357"/>
    </location>
</feature>
<feature type="transmembrane region" description="Helical" evidence="1">
    <location>
        <begin position="305"/>
        <end position="322"/>
    </location>
</feature>
<dbReference type="PANTHER" id="PTHR23028">
    <property type="entry name" value="ACETYLTRANSFERASE"/>
    <property type="match status" value="1"/>
</dbReference>
<protein>
    <submittedName>
        <fullName evidence="3">Acyltransferase</fullName>
    </submittedName>
</protein>
<dbReference type="RefSeq" id="WP_144277467.1">
    <property type="nucleotide sequence ID" value="NZ_CP041730.1"/>
</dbReference>
<feature type="transmembrane region" description="Helical" evidence="1">
    <location>
        <begin position="119"/>
        <end position="136"/>
    </location>
</feature>
<dbReference type="GO" id="GO:0016747">
    <property type="term" value="F:acyltransferase activity, transferring groups other than amino-acyl groups"/>
    <property type="evidence" value="ECO:0007669"/>
    <property type="project" value="InterPro"/>
</dbReference>
<evidence type="ECO:0000256" key="1">
    <source>
        <dbReference type="SAM" id="Phobius"/>
    </source>
</evidence>
<feature type="transmembrane region" description="Helical" evidence="1">
    <location>
        <begin position="90"/>
        <end position="107"/>
    </location>
</feature>
<dbReference type="PANTHER" id="PTHR23028:SF53">
    <property type="entry name" value="ACYL_TRANSF_3 DOMAIN-CONTAINING PROTEIN"/>
    <property type="match status" value="1"/>
</dbReference>
<evidence type="ECO:0000313" key="3">
    <source>
        <dbReference type="EMBL" id="QDQ26068.1"/>
    </source>
</evidence>
<feature type="transmembrane region" description="Helical" evidence="1">
    <location>
        <begin position="342"/>
        <end position="360"/>
    </location>
</feature>
<sequence length="386" mass="43169">MQPSRLLSPPPAGRLPGLDLLRAIAIAWVMLFHLLRWEGFSGPLATLAELGWMGVDLFFVLSGFLIGTQLLRSYASGGRPALADFYSRRFFRVVPAFLAVLALYFLVPAFREAPGISPLWYFLTFTNNFLIDYAHNKAFSHVWSLCVEEHFYLLLPLLAQWLMIKPSVKKATLFALSLLGLGILLRAATWLYVLQPHLPNDPQTFGLLFVERIYYPSYNRLDGLLVGVVLAGIKVFRPNWWRAAMQHGYSLLLAGGAILALACYICLDRVSFAAVTFGFPLLSAGLGLILLACVSDNCLLATRRLPGMAPLATLAFSLYLSHKAVYHLLNTYQKHWLEQGGMAVYAIATLAAAACLYCLVERPFLRWRDRLSQRRLDRNGQLGLSV</sequence>
<feature type="transmembrane region" description="Helical" evidence="1">
    <location>
        <begin position="213"/>
        <end position="236"/>
    </location>
</feature>
<feature type="transmembrane region" description="Helical" evidence="1">
    <location>
        <begin position="50"/>
        <end position="70"/>
    </location>
</feature>
<evidence type="ECO:0000313" key="4">
    <source>
        <dbReference type="Proteomes" id="UP000317550"/>
    </source>
</evidence>
<name>A0A516SDF3_9NEIS</name>
<gene>
    <name evidence="3" type="ORF">FNU76_06730</name>
</gene>
<dbReference type="AlphaFoldDB" id="A0A516SDF3"/>
<keyword evidence="3" id="KW-0808">Transferase</keyword>
<dbReference type="GO" id="GO:0009103">
    <property type="term" value="P:lipopolysaccharide biosynthetic process"/>
    <property type="evidence" value="ECO:0007669"/>
    <property type="project" value="TreeGrafter"/>
</dbReference>
<dbReference type="OrthoDB" id="3404679at2"/>
<keyword evidence="3" id="KW-0012">Acyltransferase</keyword>
<keyword evidence="1" id="KW-0472">Membrane</keyword>